<dbReference type="HOGENOM" id="CLU_005679_2_1_10"/>
<feature type="transmembrane region" description="Helical" evidence="1">
    <location>
        <begin position="263"/>
        <end position="286"/>
    </location>
</feature>
<keyword evidence="1" id="KW-1133">Transmembrane helix</keyword>
<keyword evidence="3" id="KW-0012">Acyltransferase</keyword>
<keyword evidence="1" id="KW-0812">Transmembrane</keyword>
<dbReference type="GO" id="GO:0016747">
    <property type="term" value="F:acyltransferase activity, transferring groups other than amino-acyl groups"/>
    <property type="evidence" value="ECO:0007669"/>
    <property type="project" value="InterPro"/>
</dbReference>
<name>I0KEY5_9BACT</name>
<dbReference type="OrthoDB" id="9796461at2"/>
<reference evidence="3 4" key="1">
    <citation type="journal article" date="2012" name="J. Bacteriol.">
        <title>Genome Sequence of Fibrella aestuarina BUZ 2T, a Filamentous Marine Bacterium.</title>
        <authorList>
            <person name="Filippini M."/>
            <person name="Qi W."/>
            <person name="Blom J."/>
            <person name="Goesmann A."/>
            <person name="Smits T.H."/>
            <person name="Bagheri H.C."/>
        </authorList>
    </citation>
    <scope>NUCLEOTIDE SEQUENCE [LARGE SCALE GENOMIC DNA]</scope>
    <source>
        <strain evidence="4">BUZ 2T</strain>
    </source>
</reference>
<organism evidence="3 4">
    <name type="scientific">Fibrella aestuarina BUZ 2</name>
    <dbReference type="NCBI Taxonomy" id="1166018"/>
    <lineage>
        <taxon>Bacteria</taxon>
        <taxon>Pseudomonadati</taxon>
        <taxon>Bacteroidota</taxon>
        <taxon>Cytophagia</taxon>
        <taxon>Cytophagales</taxon>
        <taxon>Spirosomataceae</taxon>
        <taxon>Fibrella</taxon>
    </lineage>
</organism>
<keyword evidence="1" id="KW-0472">Membrane</keyword>
<dbReference type="Pfam" id="PF01757">
    <property type="entry name" value="Acyl_transf_3"/>
    <property type="match status" value="1"/>
</dbReference>
<accession>I0KEY5</accession>
<gene>
    <name evidence="3" type="ORF">FAES_4689</name>
</gene>
<feature type="transmembrane region" description="Helical" evidence="1">
    <location>
        <begin position="86"/>
        <end position="104"/>
    </location>
</feature>
<dbReference type="KEGG" id="fae:FAES_4689"/>
<dbReference type="PANTHER" id="PTHR23028:SF134">
    <property type="entry name" value="PUTATIVE (AFU_ORTHOLOGUE AFUA_4G08520)-RELATED"/>
    <property type="match status" value="1"/>
</dbReference>
<feature type="transmembrane region" description="Helical" evidence="1">
    <location>
        <begin position="20"/>
        <end position="36"/>
    </location>
</feature>
<feature type="transmembrane region" description="Helical" evidence="1">
    <location>
        <begin position="298"/>
        <end position="323"/>
    </location>
</feature>
<dbReference type="PATRIC" id="fig|1166018.3.peg.1655"/>
<sequence>MNNNELSTKPHYQILDGLRGVAAIIVVLFHLTEPLASSHLDNKVNHGYLAVDFFFLLSGYVIGYAYDDRWDTLTIGGFLRRRFERLQPLVVLGMTLGAIGFYFTDSTIWPLIHTVPVWKLLVVMLIGYTLLPIPLSMDIRGWQEMHPLNSVGWSLFFEYIANILYALGLRKLSNTALSCFVTLTGALLVHFALTNPNGDVTGGWTLNVEHMRIGITRTLFPFFAGLLLSRVARPTRIRHAFGWCSLLVAAVLFMPRVGGATHLWLNGLYEAGCIIVVFPLIVYIGASGVVHSRTEERICQFLGTLSYPLYMTHYVLVYFYVAWVSNHKGITLGQAWPYALLTFSGAIVLAYASLKLYDEPVRAWLRRKLA</sequence>
<dbReference type="InterPro" id="IPR050879">
    <property type="entry name" value="Acyltransferase_3"/>
</dbReference>
<dbReference type="PANTHER" id="PTHR23028">
    <property type="entry name" value="ACETYLTRANSFERASE"/>
    <property type="match status" value="1"/>
</dbReference>
<protein>
    <submittedName>
        <fullName evidence="3">Acyltransferase 3</fullName>
    </submittedName>
</protein>
<feature type="transmembrane region" description="Helical" evidence="1">
    <location>
        <begin position="213"/>
        <end position="232"/>
    </location>
</feature>
<feature type="transmembrane region" description="Helical" evidence="1">
    <location>
        <begin position="151"/>
        <end position="168"/>
    </location>
</feature>
<dbReference type="InterPro" id="IPR002656">
    <property type="entry name" value="Acyl_transf_3_dom"/>
</dbReference>
<dbReference type="RefSeq" id="WP_015333787.1">
    <property type="nucleotide sequence ID" value="NC_020054.1"/>
</dbReference>
<keyword evidence="3" id="KW-0808">Transferase</keyword>
<feature type="transmembrane region" description="Helical" evidence="1">
    <location>
        <begin position="175"/>
        <end position="193"/>
    </location>
</feature>
<feature type="transmembrane region" description="Helical" evidence="1">
    <location>
        <begin position="335"/>
        <end position="357"/>
    </location>
</feature>
<feature type="transmembrane region" description="Helical" evidence="1">
    <location>
        <begin position="111"/>
        <end position="131"/>
    </location>
</feature>
<evidence type="ECO:0000313" key="4">
    <source>
        <dbReference type="Proteomes" id="UP000011058"/>
    </source>
</evidence>
<evidence type="ECO:0000256" key="1">
    <source>
        <dbReference type="SAM" id="Phobius"/>
    </source>
</evidence>
<feature type="transmembrane region" description="Helical" evidence="1">
    <location>
        <begin position="48"/>
        <end position="66"/>
    </location>
</feature>
<evidence type="ECO:0000313" key="3">
    <source>
        <dbReference type="EMBL" id="CCH02688.1"/>
    </source>
</evidence>
<dbReference type="EMBL" id="HE796683">
    <property type="protein sequence ID" value="CCH02688.1"/>
    <property type="molecule type" value="Genomic_DNA"/>
</dbReference>
<feature type="domain" description="Acyltransferase 3" evidence="2">
    <location>
        <begin position="14"/>
        <end position="351"/>
    </location>
</feature>
<dbReference type="AlphaFoldDB" id="I0KEY5"/>
<evidence type="ECO:0000259" key="2">
    <source>
        <dbReference type="Pfam" id="PF01757"/>
    </source>
</evidence>
<dbReference type="STRING" id="1166018.FAES_4689"/>
<feature type="transmembrane region" description="Helical" evidence="1">
    <location>
        <begin position="239"/>
        <end position="257"/>
    </location>
</feature>
<proteinExistence type="predicted"/>
<keyword evidence="4" id="KW-1185">Reference proteome</keyword>
<dbReference type="Proteomes" id="UP000011058">
    <property type="component" value="Chromosome"/>
</dbReference>
<dbReference type="eggNOG" id="COG1835">
    <property type="taxonomic scope" value="Bacteria"/>
</dbReference>